<dbReference type="Proteomes" id="UP001153332">
    <property type="component" value="Unassembled WGS sequence"/>
</dbReference>
<proteinExistence type="predicted"/>
<gene>
    <name evidence="1" type="ORF">O1611_g6984</name>
</gene>
<name>A0ACC2JH29_9PEZI</name>
<organism evidence="1 2">
    <name type="scientific">Lasiodiplodia mahajangana</name>
    <dbReference type="NCBI Taxonomy" id="1108764"/>
    <lineage>
        <taxon>Eukaryota</taxon>
        <taxon>Fungi</taxon>
        <taxon>Dikarya</taxon>
        <taxon>Ascomycota</taxon>
        <taxon>Pezizomycotina</taxon>
        <taxon>Dothideomycetes</taxon>
        <taxon>Dothideomycetes incertae sedis</taxon>
        <taxon>Botryosphaeriales</taxon>
        <taxon>Botryosphaeriaceae</taxon>
        <taxon>Lasiodiplodia</taxon>
    </lineage>
</organism>
<accession>A0ACC2JH29</accession>
<evidence type="ECO:0000313" key="2">
    <source>
        <dbReference type="Proteomes" id="UP001153332"/>
    </source>
</evidence>
<sequence length="1024" mass="113790">MVEEERGRGRGGGGRDKFAGEGFIFSTPEGIPRPDPAVTNLEDELIKGRGLSAVTAKMAKVQISDAPGNAFFPRRPAFGTQGTEVILWANYFKLEASAKVSLLKYSLEVKRKDRFTPEKGGKGSKGNKKNQSTGPKGRKLHSIIKSTLDRVAGTVPYATEFKDQVISLTPFTLPDNKVVTVPYTDEGKDDEYEVTFAGPATVDLPGLLDYLRTMREPPGDLTFPRFEEVIDAISIITGYQARSNPAASALGRSRYFPLNAPKSEICELGEPEYNTIIRGYFQSARPATGRLILNINVSHGVFRPKGLVSDLTTLFKHDYMSLHKAISKLRCQCKILSEDKDPKKTRFYQKTICGLAQPGDGTGADKPKVAGLGANAKSVQFYLKAPAPAGLRANSFCSVEEYYKKRYGYSINPEFPLVNVGTKVKPVYMPAEFVQVLDGQPVRRKTTPDETRDMINFSCRSPFANATSISEMGRKVLGLDKSEFLSRFGIKIDGKLLTVQGRELLPPTIVYKDGRQINNLKQIRVNEGGWNMESVRVWKSGIRIQRWFWISIDRGYRAHQNHDQLAQGMTEWVAFLQSQGIAIETTPLPCNNTQVTVGRSVADAIRPVFKEMTRHNPQFVFVVLPGSKTETTVYNEVKKLGDIEFGYLSQNILRANLMKRSPQIYANLGLKINLKMGGINHKLRDDVTIVKQQPTMIVGYDVTHPTNLSGNMEGIPSLVGMVASIDSELGQWPGTAWAQEGRVEMLGEELKIRFAERLRLYRQNNSGRLPTNIIIFRDGVSEGQFKKVLDEELPHIRAACKDIYPAKQSPKISIIVSVKRHQTRFYPTDQNHTVRSRNVKNGTVVDRGVTQAATWDFFLTAHSGLQGTSRPAHYTVLLDEVFRAMSADQAANQLEKLTYEMCHLFGRATKAVSICPPAYYADILCTRARVYLSDMLENSDNQSVRSSTTTNTVVGEQKVGAAVPWAQLGCEYPRGDDVMVISLVHSKLGLYIPLQAAAKLVGCQARLSNLFAATASWESRALLE</sequence>
<protein>
    <submittedName>
        <fullName evidence="1">Uncharacterized protein</fullName>
    </submittedName>
</protein>
<dbReference type="EMBL" id="JAPUUL010001757">
    <property type="protein sequence ID" value="KAJ8126654.1"/>
    <property type="molecule type" value="Genomic_DNA"/>
</dbReference>
<comment type="caution">
    <text evidence="1">The sequence shown here is derived from an EMBL/GenBank/DDBJ whole genome shotgun (WGS) entry which is preliminary data.</text>
</comment>
<keyword evidence="2" id="KW-1185">Reference proteome</keyword>
<reference evidence="1" key="1">
    <citation type="submission" date="2022-12" db="EMBL/GenBank/DDBJ databases">
        <title>Genome Sequence of Lasiodiplodia mahajangana.</title>
        <authorList>
            <person name="Buettner E."/>
        </authorList>
    </citation>
    <scope>NUCLEOTIDE SEQUENCE</scope>
    <source>
        <strain evidence="1">VT137</strain>
    </source>
</reference>
<evidence type="ECO:0000313" key="1">
    <source>
        <dbReference type="EMBL" id="KAJ8126654.1"/>
    </source>
</evidence>